<sequence>MFSSTKAILVATFVSLLLLGAVALAVSDTSLTYTFYTQTHSFFQDHFAADNDCRRSTYNFSYQNVKRVADIDKATDYNVFAIYVLNLFFILLPYGWWPIFKICSKCCNTNDKCRDIPMMVFHVFSCVFIIYLISLFLTKPFQHSFFWGLQVMMETLLTGKVQTLMDTVVIIPDKGVQTSYLLCELPKFKIYNLVLTLTYCLLVINIVVRLIQTILQAFDIEMACLIRGKIRSSKKKNTRLQLKLNKCKEHSEDSKV</sequence>
<gene>
    <name evidence="3" type="ORF">L596_030832</name>
</gene>
<keyword evidence="1" id="KW-0812">Transmembrane</keyword>
<keyword evidence="1" id="KW-0472">Membrane</keyword>
<dbReference type="EMBL" id="AZBU02000016">
    <property type="protein sequence ID" value="TKR57346.1"/>
    <property type="molecule type" value="Genomic_DNA"/>
</dbReference>
<keyword evidence="1" id="KW-1133">Transmembrane helix</keyword>
<feature type="transmembrane region" description="Helical" evidence="1">
    <location>
        <begin position="190"/>
        <end position="208"/>
    </location>
</feature>
<keyword evidence="4" id="KW-1185">Reference proteome</keyword>
<feature type="transmembrane region" description="Helical" evidence="1">
    <location>
        <begin position="118"/>
        <end position="137"/>
    </location>
</feature>
<dbReference type="Proteomes" id="UP000298663">
    <property type="component" value="Unassembled WGS sequence"/>
</dbReference>
<evidence type="ECO:0000256" key="2">
    <source>
        <dbReference type="SAM" id="SignalP"/>
    </source>
</evidence>
<dbReference type="AlphaFoldDB" id="A0A4U5LN90"/>
<proteinExistence type="predicted"/>
<feature type="transmembrane region" description="Helical" evidence="1">
    <location>
        <begin position="77"/>
        <end position="97"/>
    </location>
</feature>
<keyword evidence="2" id="KW-0732">Signal</keyword>
<evidence type="ECO:0000313" key="3">
    <source>
        <dbReference type="EMBL" id="TKR57346.1"/>
    </source>
</evidence>
<feature type="chain" id="PRO_5020975395" evidence="2">
    <location>
        <begin position="24"/>
        <end position="256"/>
    </location>
</feature>
<feature type="signal peptide" evidence="2">
    <location>
        <begin position="1"/>
        <end position="23"/>
    </location>
</feature>
<comment type="caution">
    <text evidence="3">The sequence shown here is derived from an EMBL/GenBank/DDBJ whole genome shotgun (WGS) entry which is preliminary data.</text>
</comment>
<name>A0A4U5LN90_STECR</name>
<protein>
    <submittedName>
        <fullName evidence="3">Uncharacterized protein</fullName>
    </submittedName>
</protein>
<evidence type="ECO:0000313" key="4">
    <source>
        <dbReference type="Proteomes" id="UP000298663"/>
    </source>
</evidence>
<organism evidence="3 4">
    <name type="scientific">Steinernema carpocapsae</name>
    <name type="common">Entomopathogenic nematode</name>
    <dbReference type="NCBI Taxonomy" id="34508"/>
    <lineage>
        <taxon>Eukaryota</taxon>
        <taxon>Metazoa</taxon>
        <taxon>Ecdysozoa</taxon>
        <taxon>Nematoda</taxon>
        <taxon>Chromadorea</taxon>
        <taxon>Rhabditida</taxon>
        <taxon>Tylenchina</taxon>
        <taxon>Panagrolaimomorpha</taxon>
        <taxon>Strongyloidoidea</taxon>
        <taxon>Steinernematidae</taxon>
        <taxon>Steinernema</taxon>
    </lineage>
</organism>
<accession>A0A4U5LN90</accession>
<evidence type="ECO:0000256" key="1">
    <source>
        <dbReference type="SAM" id="Phobius"/>
    </source>
</evidence>
<reference evidence="3 4" key="2">
    <citation type="journal article" date="2019" name="G3 (Bethesda)">
        <title>Hybrid Assembly of the Genome of the Entomopathogenic Nematode Steinernema carpocapsae Identifies the X-Chromosome.</title>
        <authorList>
            <person name="Serra L."/>
            <person name="Macchietto M."/>
            <person name="Macias-Munoz A."/>
            <person name="McGill C.J."/>
            <person name="Rodriguez I.M."/>
            <person name="Rodriguez B."/>
            <person name="Murad R."/>
            <person name="Mortazavi A."/>
        </authorList>
    </citation>
    <scope>NUCLEOTIDE SEQUENCE [LARGE SCALE GENOMIC DNA]</scope>
    <source>
        <strain evidence="3 4">ALL</strain>
    </source>
</reference>
<reference evidence="3 4" key="1">
    <citation type="journal article" date="2015" name="Genome Biol.">
        <title>Comparative genomics of Steinernema reveals deeply conserved gene regulatory networks.</title>
        <authorList>
            <person name="Dillman A.R."/>
            <person name="Macchietto M."/>
            <person name="Porter C.F."/>
            <person name="Rogers A."/>
            <person name="Williams B."/>
            <person name="Antoshechkin I."/>
            <person name="Lee M.M."/>
            <person name="Goodwin Z."/>
            <person name="Lu X."/>
            <person name="Lewis E.E."/>
            <person name="Goodrich-Blair H."/>
            <person name="Stock S.P."/>
            <person name="Adams B.J."/>
            <person name="Sternberg P.W."/>
            <person name="Mortazavi A."/>
        </authorList>
    </citation>
    <scope>NUCLEOTIDE SEQUENCE [LARGE SCALE GENOMIC DNA]</scope>
    <source>
        <strain evidence="3 4">ALL</strain>
    </source>
</reference>